<evidence type="ECO:0000256" key="1">
    <source>
        <dbReference type="SAM" id="MobiDB-lite"/>
    </source>
</evidence>
<organism evidence="2 3">
    <name type="scientific">Reticulomyxa filosa</name>
    <dbReference type="NCBI Taxonomy" id="46433"/>
    <lineage>
        <taxon>Eukaryota</taxon>
        <taxon>Sar</taxon>
        <taxon>Rhizaria</taxon>
        <taxon>Retaria</taxon>
        <taxon>Foraminifera</taxon>
        <taxon>Monothalamids</taxon>
        <taxon>Reticulomyxidae</taxon>
        <taxon>Reticulomyxa</taxon>
    </lineage>
</organism>
<dbReference type="Proteomes" id="UP000023152">
    <property type="component" value="Unassembled WGS sequence"/>
</dbReference>
<gene>
    <name evidence="2" type="ORF">RFI_10163</name>
</gene>
<name>X6NNM3_RETFI</name>
<dbReference type="AlphaFoldDB" id="X6NNM3"/>
<protein>
    <submittedName>
        <fullName evidence="2">Uncharacterized protein</fullName>
    </submittedName>
</protein>
<dbReference type="EMBL" id="ASPP01007538">
    <property type="protein sequence ID" value="ETO26972.1"/>
    <property type="molecule type" value="Genomic_DNA"/>
</dbReference>
<accession>X6NNM3</accession>
<keyword evidence="3" id="KW-1185">Reference proteome</keyword>
<evidence type="ECO:0000313" key="2">
    <source>
        <dbReference type="EMBL" id="ETO26972.1"/>
    </source>
</evidence>
<feature type="region of interest" description="Disordered" evidence="1">
    <location>
        <begin position="108"/>
        <end position="154"/>
    </location>
</feature>
<feature type="compositionally biased region" description="Basic and acidic residues" evidence="1">
    <location>
        <begin position="118"/>
        <end position="132"/>
    </location>
</feature>
<reference evidence="2 3" key="1">
    <citation type="journal article" date="2013" name="Curr. Biol.">
        <title>The Genome of the Foraminiferan Reticulomyxa filosa.</title>
        <authorList>
            <person name="Glockner G."/>
            <person name="Hulsmann N."/>
            <person name="Schleicher M."/>
            <person name="Noegel A.A."/>
            <person name="Eichinger L."/>
            <person name="Gallinger C."/>
            <person name="Pawlowski J."/>
            <person name="Sierra R."/>
            <person name="Euteneuer U."/>
            <person name="Pillet L."/>
            <person name="Moustafa A."/>
            <person name="Platzer M."/>
            <person name="Groth M."/>
            <person name="Szafranski K."/>
            <person name="Schliwa M."/>
        </authorList>
    </citation>
    <scope>NUCLEOTIDE SEQUENCE [LARGE SCALE GENOMIC DNA]</scope>
</reference>
<comment type="caution">
    <text evidence="2">The sequence shown here is derived from an EMBL/GenBank/DDBJ whole genome shotgun (WGS) entry which is preliminary data.</text>
</comment>
<feature type="region of interest" description="Disordered" evidence="1">
    <location>
        <begin position="47"/>
        <end position="71"/>
    </location>
</feature>
<sequence length="195" mass="22977">MSYPFQLRKKKEIIETMESVTPFPRKDNGPKMLEKSCSLPIIDHLLQDVDQPTGNTDNADDTENNNEKENEVAMGYSSDNAMKYGKIRTSRSKRSAPNQKYLKRLLTQMEQGINPFKADNEEKETKEVKTGQEDQQSTSDEDVRKRAEKERRRVIDVRRRMRAKDNYDFKSFWRQGYVKLNCVQKKKKKKKKGYI</sequence>
<evidence type="ECO:0000313" key="3">
    <source>
        <dbReference type="Proteomes" id="UP000023152"/>
    </source>
</evidence>
<proteinExistence type="predicted"/>
<feature type="compositionally biased region" description="Basic and acidic residues" evidence="1">
    <location>
        <begin position="141"/>
        <end position="154"/>
    </location>
</feature>